<protein>
    <submittedName>
        <fullName evidence="3">Uncharacterized protein</fullName>
    </submittedName>
</protein>
<accession>A0AAP9XY25</accession>
<dbReference type="Proteomes" id="UP000594892">
    <property type="component" value="Chromosome 1"/>
</dbReference>
<evidence type="ECO:0000313" key="4">
    <source>
        <dbReference type="Proteomes" id="UP000594892"/>
    </source>
</evidence>
<proteinExistence type="predicted"/>
<keyword evidence="2" id="KW-0812">Transmembrane</keyword>
<feature type="transmembrane region" description="Helical" evidence="2">
    <location>
        <begin position="129"/>
        <end position="150"/>
    </location>
</feature>
<dbReference type="EMBL" id="CP065600">
    <property type="protein sequence ID" value="QPQ90793.1"/>
    <property type="molecule type" value="Genomic_DNA"/>
</dbReference>
<keyword evidence="2" id="KW-0472">Membrane</keyword>
<keyword evidence="2" id="KW-1133">Transmembrane helix</keyword>
<evidence type="ECO:0000256" key="1">
    <source>
        <dbReference type="SAM" id="MobiDB-lite"/>
    </source>
</evidence>
<organism evidence="3 4">
    <name type="scientific">Burkholderia glumae</name>
    <name type="common">Pseudomonas glumae</name>
    <dbReference type="NCBI Taxonomy" id="337"/>
    <lineage>
        <taxon>Bacteria</taxon>
        <taxon>Pseudomonadati</taxon>
        <taxon>Pseudomonadota</taxon>
        <taxon>Betaproteobacteria</taxon>
        <taxon>Burkholderiales</taxon>
        <taxon>Burkholderiaceae</taxon>
        <taxon>Burkholderia</taxon>
    </lineage>
</organism>
<feature type="compositionally biased region" description="Polar residues" evidence="1">
    <location>
        <begin position="20"/>
        <end position="35"/>
    </location>
</feature>
<reference evidence="3 4" key="1">
    <citation type="submission" date="2020-12" db="EMBL/GenBank/DDBJ databases">
        <title>FDA dAtabase for Regulatory Grade micrObial Sequences (FDA-ARGOS): Supporting development and validation of Infectious Disease Dx tests.</title>
        <authorList>
            <person name="Minogue T."/>
            <person name="Wolcott M."/>
            <person name="Wasieloski L."/>
            <person name="Aguilar W."/>
            <person name="Moore D."/>
            <person name="Jaissle J."/>
            <person name="Tallon L."/>
            <person name="Sadzewicz L."/>
            <person name="Zhao X."/>
            <person name="Boylan J."/>
            <person name="Ott S."/>
            <person name="Bowen H."/>
            <person name="Vavikolanu K."/>
            <person name="Mehta A."/>
            <person name="Aluvathingal J."/>
            <person name="Nadendla S."/>
            <person name="Yan Y."/>
            <person name="Sichtig H."/>
        </authorList>
    </citation>
    <scope>NUCLEOTIDE SEQUENCE [LARGE SCALE GENOMIC DNA]</scope>
    <source>
        <strain evidence="3 4">FDAARGOS_949</strain>
    </source>
</reference>
<sequence length="417" mass="43957">MRAPQRRPGLVYREGVPGHSGTSMTTIDTISTPRSKLSAVSRRLPPNPTYPVPAATRQPRGARAARAAQALAAALASSAIPMACRAESDGFGELNGPGRIAIFALAGGWLLLTLFLFTMLRRVRPHTRYAASGLFLAAPFLWLAVTYSWFAMTEPREFTPSATATAMHTTDTPVELGGATFPAGSRVAMLAPDEHGDAPQPAAVEADRPVALGALSIRAIHRVAGGADDTYGALLAFDQTIDGWPCAAISDMDTVLRVVDRRAPKPRLVSCQLARTVTIGSVAWPPATVVRRGRKGSWTLFWQASTFSQVERAKAFSFDVDSMSGDYGAAHQLLSWSGTLHGDGEVSVADVRFGGDPAPALAWQSDGAIRVTGRGVDASGAPVNCVTVRMTRTGPAYRHCAAPAADQPASAAQGASR</sequence>
<dbReference type="AlphaFoldDB" id="A0AAP9XY25"/>
<evidence type="ECO:0000313" key="3">
    <source>
        <dbReference type="EMBL" id="QPQ90793.1"/>
    </source>
</evidence>
<feature type="transmembrane region" description="Helical" evidence="2">
    <location>
        <begin position="100"/>
        <end position="117"/>
    </location>
</feature>
<evidence type="ECO:0000256" key="2">
    <source>
        <dbReference type="SAM" id="Phobius"/>
    </source>
</evidence>
<gene>
    <name evidence="3" type="ORF">I6H06_03385</name>
</gene>
<name>A0AAP9XY25_BURGL</name>
<feature type="region of interest" description="Disordered" evidence="1">
    <location>
        <begin position="1"/>
        <end position="59"/>
    </location>
</feature>